<keyword evidence="2" id="KW-1185">Reference proteome</keyword>
<name>A0ACC0TVW8_9AGAM</name>
<gene>
    <name evidence="1" type="ORF">F5148DRAFT_1290299</name>
</gene>
<dbReference type="EMBL" id="JAGFNK010000388">
    <property type="protein sequence ID" value="KAI9451195.1"/>
    <property type="molecule type" value="Genomic_DNA"/>
</dbReference>
<reference evidence="1" key="1">
    <citation type="submission" date="2021-03" db="EMBL/GenBank/DDBJ databases">
        <title>Evolutionary priming and transition to the ectomycorrhizal habit in an iconic lineage of mushroom-forming fungi: is preadaptation a requirement?</title>
        <authorList>
            <consortium name="DOE Joint Genome Institute"/>
            <person name="Looney B.P."/>
            <person name="Miyauchi S."/>
            <person name="Morin E."/>
            <person name="Drula E."/>
            <person name="Courty P.E."/>
            <person name="Chicoki N."/>
            <person name="Fauchery L."/>
            <person name="Kohler A."/>
            <person name="Kuo A."/>
            <person name="LaButti K."/>
            <person name="Pangilinan J."/>
            <person name="Lipzen A."/>
            <person name="Riley R."/>
            <person name="Andreopoulos W."/>
            <person name="He G."/>
            <person name="Johnson J."/>
            <person name="Barry K.W."/>
            <person name="Grigoriev I.V."/>
            <person name="Nagy L."/>
            <person name="Hibbett D."/>
            <person name="Henrissat B."/>
            <person name="Matheny P.B."/>
            <person name="Labbe J."/>
            <person name="Martin A.F."/>
        </authorList>
    </citation>
    <scope>NUCLEOTIDE SEQUENCE</scope>
    <source>
        <strain evidence="1">BPL698</strain>
    </source>
</reference>
<organism evidence="1 2">
    <name type="scientific">Russula earlei</name>
    <dbReference type="NCBI Taxonomy" id="71964"/>
    <lineage>
        <taxon>Eukaryota</taxon>
        <taxon>Fungi</taxon>
        <taxon>Dikarya</taxon>
        <taxon>Basidiomycota</taxon>
        <taxon>Agaricomycotina</taxon>
        <taxon>Agaricomycetes</taxon>
        <taxon>Russulales</taxon>
        <taxon>Russulaceae</taxon>
        <taxon>Russula</taxon>
    </lineage>
</organism>
<sequence length="394" mass="42851">MITVNEAKNIIRHNCKVLPAITLPLESALTYVLAEDVYAVADIPAFDQSSMDGYAIAFDDYYYHHKLQVEGVIPAGHSIAARIQARQAARIFTGAPMPQGADTVIIQEKVTVENNELTGTDTLLKKGSNVRPKGSEIKAGEIAATKGTCLSPAAIGFLAGIGIAEVKVISKPTISIVVTGNELRQPGKPLLHGQVYESNSFTLNAILQQLFMSNVTTIWVDDDLCLMEDALEKALEHSDMVLLTGGVSVGDYDYVLEAASICGVQQLFHRIKQKPGKPLFFGKKGDKLVFGLPGNPSSVLTCFYEYVIPALQQLTQRKSIIKVVHLPLAKAHQKKPGLTHFLKGHVEANKVIPLQAQESYRLSSFSAANCLIRLEEEGEEYAAGAMVEVHLLPF</sequence>
<dbReference type="Proteomes" id="UP001207468">
    <property type="component" value="Unassembled WGS sequence"/>
</dbReference>
<comment type="caution">
    <text evidence="1">The sequence shown here is derived from an EMBL/GenBank/DDBJ whole genome shotgun (WGS) entry which is preliminary data.</text>
</comment>
<protein>
    <submittedName>
        <fullName evidence="1">Molybdopterin molybdochelatase</fullName>
    </submittedName>
</protein>
<accession>A0ACC0TVW8</accession>
<evidence type="ECO:0000313" key="1">
    <source>
        <dbReference type="EMBL" id="KAI9451195.1"/>
    </source>
</evidence>
<evidence type="ECO:0000313" key="2">
    <source>
        <dbReference type="Proteomes" id="UP001207468"/>
    </source>
</evidence>
<proteinExistence type="predicted"/>